<comment type="caution">
    <text evidence="1">The sequence shown here is derived from an EMBL/GenBank/DDBJ whole genome shotgun (WGS) entry which is preliminary data.</text>
</comment>
<organism evidence="1 2">
    <name type="scientific">Naganishia vaughanmartiniae</name>
    <dbReference type="NCBI Taxonomy" id="1424756"/>
    <lineage>
        <taxon>Eukaryota</taxon>
        <taxon>Fungi</taxon>
        <taxon>Dikarya</taxon>
        <taxon>Basidiomycota</taxon>
        <taxon>Agaricomycotina</taxon>
        <taxon>Tremellomycetes</taxon>
        <taxon>Filobasidiales</taxon>
        <taxon>Filobasidiaceae</taxon>
        <taxon>Naganishia</taxon>
    </lineage>
</organism>
<proteinExistence type="predicted"/>
<name>A0ACC2WKX7_9TREE</name>
<dbReference type="EMBL" id="JASBWU010000030">
    <property type="protein sequence ID" value="KAJ9111476.1"/>
    <property type="molecule type" value="Genomic_DNA"/>
</dbReference>
<accession>A0ACC2WKX7</accession>
<keyword evidence="2" id="KW-1185">Reference proteome</keyword>
<protein>
    <submittedName>
        <fullName evidence="1">Uncharacterized protein</fullName>
    </submittedName>
</protein>
<reference evidence="1" key="1">
    <citation type="submission" date="2023-04" db="EMBL/GenBank/DDBJ databases">
        <title>Draft Genome sequencing of Naganishia species isolated from polar environments using Oxford Nanopore Technology.</title>
        <authorList>
            <person name="Leo P."/>
            <person name="Venkateswaran K."/>
        </authorList>
    </citation>
    <scope>NUCLEOTIDE SEQUENCE</scope>
    <source>
        <strain evidence="1">MNA-CCFEE 5425</strain>
    </source>
</reference>
<dbReference type="Proteomes" id="UP001243375">
    <property type="component" value="Unassembled WGS sequence"/>
</dbReference>
<evidence type="ECO:0000313" key="1">
    <source>
        <dbReference type="EMBL" id="KAJ9111476.1"/>
    </source>
</evidence>
<gene>
    <name evidence="1" type="ORF">QFC22_006503</name>
</gene>
<sequence length="480" mass="54864">MATLSDQLQQMSTTDTAPNLDTLPEDILQLIITQLQLDLPEKPRNVPLYGVEKDAQDNVFQRSPWNKDLDSLALVCRRLREEAFWKVRMRVLRVKDTEADLRKTVKVVREPKRHHVHAIIFGNGRITEGVAKSPDYQSFCSSFSELRAIRHTSSYDFYAVEHIPNPVFTFHTLNSLDVHLPSALLESTTAPTTKKVQPISVHSLTLRSYDEFMLHLPGPFTTSPAEWLHNVVRQVKDVRQLNLHTGLEDDADKDYPGYNKLPKYEPFPGFWKEDFVGLEELNIYFETRYRKDAGNPCDLQLWTHLLTHFVPTIRHVRFFIQYPDIDEISETIQQLRPNDLPADRDLTGAISRYFPTLEQIEVMVEKAAQAIPALQTFEVKVDDRRAHPPPLIHYSATIQRDELGGAKTRTNIVKHIRTVDGETMSWLVESVAELLGLGGMMDGYGGDGRGGEGWSDEFDELDEGGDDFDDFYDHAADEGF</sequence>
<evidence type="ECO:0000313" key="2">
    <source>
        <dbReference type="Proteomes" id="UP001243375"/>
    </source>
</evidence>